<evidence type="ECO:0000256" key="5">
    <source>
        <dbReference type="ARBA" id="ARBA00023136"/>
    </source>
</evidence>
<evidence type="ECO:0000256" key="2">
    <source>
        <dbReference type="ARBA" id="ARBA00022692"/>
    </source>
</evidence>
<dbReference type="Proteomes" id="UP000197138">
    <property type="component" value="Unassembled WGS sequence"/>
</dbReference>
<name>A0A218W9M4_PUNGR</name>
<dbReference type="OrthoDB" id="73901at2759"/>
<dbReference type="PANTHER" id="PTHR12483:SF83">
    <property type="entry name" value="COPPER TRANSPORT PROTEIN"/>
    <property type="match status" value="1"/>
</dbReference>
<feature type="transmembrane region" description="Helical" evidence="6">
    <location>
        <begin position="55"/>
        <end position="80"/>
    </location>
</feature>
<accession>A0A218W9M4</accession>
<keyword evidence="3 6" id="KW-0187">Copper transport</keyword>
<dbReference type="STRING" id="22663.A0A218W9M4"/>
<keyword evidence="2 6" id="KW-0812">Transmembrane</keyword>
<evidence type="ECO:0000256" key="6">
    <source>
        <dbReference type="RuleBase" id="RU367022"/>
    </source>
</evidence>
<sequence length="125" mass="14028">MAFSWAKTNTEIFFPNWPGHSLLSYVLALLLVFLLSVFVEWLSHVRLIKSNTDSVMAGILQTSMYALRVAVAYLVMLAIMSFDGGVFLSAVGGYTFGFLVFGSQMFRKWRVGDYQEPSDLPPLNC</sequence>
<keyword evidence="4 6" id="KW-1133">Transmembrane helix</keyword>
<gene>
    <name evidence="7" type="ORF">CDL15_Pgr024959</name>
    <name evidence="8" type="ORF">CRG98_013148</name>
</gene>
<dbReference type="Proteomes" id="UP000233551">
    <property type="component" value="Unassembled WGS sequence"/>
</dbReference>
<evidence type="ECO:0000256" key="3">
    <source>
        <dbReference type="ARBA" id="ARBA00022796"/>
    </source>
</evidence>
<dbReference type="Pfam" id="PF04145">
    <property type="entry name" value="Ctr"/>
    <property type="match status" value="2"/>
</dbReference>
<evidence type="ECO:0000313" key="7">
    <source>
        <dbReference type="EMBL" id="OWM68772.1"/>
    </source>
</evidence>
<evidence type="ECO:0000313" key="10">
    <source>
        <dbReference type="Proteomes" id="UP000233551"/>
    </source>
</evidence>
<evidence type="ECO:0000256" key="4">
    <source>
        <dbReference type="ARBA" id="ARBA00022989"/>
    </source>
</evidence>
<reference evidence="9" key="1">
    <citation type="journal article" date="2017" name="Plant J.">
        <title>The pomegranate (Punica granatum L.) genome and the genomics of punicalagin biosynthesis.</title>
        <authorList>
            <person name="Qin G."/>
            <person name="Xu C."/>
            <person name="Ming R."/>
            <person name="Tang H."/>
            <person name="Guyot R."/>
            <person name="Kramer E.M."/>
            <person name="Hu Y."/>
            <person name="Yi X."/>
            <person name="Qi Y."/>
            <person name="Xu X."/>
            <person name="Gao Z."/>
            <person name="Pan H."/>
            <person name="Jian J."/>
            <person name="Tian Y."/>
            <person name="Yue Z."/>
            <person name="Xu Y."/>
        </authorList>
    </citation>
    <scope>NUCLEOTIDE SEQUENCE [LARGE SCALE GENOMIC DNA]</scope>
    <source>
        <strain evidence="9">cv. Dabenzi</strain>
    </source>
</reference>
<feature type="transmembrane region" description="Helical" evidence="6">
    <location>
        <begin position="86"/>
        <end position="106"/>
    </location>
</feature>
<evidence type="ECO:0000313" key="8">
    <source>
        <dbReference type="EMBL" id="PKI66492.1"/>
    </source>
</evidence>
<comment type="caution">
    <text evidence="7">The sequence shown here is derived from an EMBL/GenBank/DDBJ whole genome shotgun (WGS) entry which is preliminary data.</text>
</comment>
<organism evidence="7 9">
    <name type="scientific">Punica granatum</name>
    <name type="common">Pomegranate</name>
    <dbReference type="NCBI Taxonomy" id="22663"/>
    <lineage>
        <taxon>Eukaryota</taxon>
        <taxon>Viridiplantae</taxon>
        <taxon>Streptophyta</taxon>
        <taxon>Embryophyta</taxon>
        <taxon>Tracheophyta</taxon>
        <taxon>Spermatophyta</taxon>
        <taxon>Magnoliopsida</taxon>
        <taxon>eudicotyledons</taxon>
        <taxon>Gunneridae</taxon>
        <taxon>Pentapetalae</taxon>
        <taxon>rosids</taxon>
        <taxon>malvids</taxon>
        <taxon>Myrtales</taxon>
        <taxon>Lythraceae</taxon>
        <taxon>Punica</taxon>
    </lineage>
</organism>
<keyword evidence="5 6" id="KW-0472">Membrane</keyword>
<comment type="subcellular location">
    <subcellularLocation>
        <location evidence="6">Membrane</location>
        <topology evidence="6">Multi-pass membrane protein</topology>
    </subcellularLocation>
</comment>
<dbReference type="GO" id="GO:0005375">
    <property type="term" value="F:copper ion transmembrane transporter activity"/>
    <property type="evidence" value="ECO:0007669"/>
    <property type="project" value="UniProtKB-UniRule"/>
</dbReference>
<feature type="transmembrane region" description="Helical" evidence="6">
    <location>
        <begin position="22"/>
        <end position="43"/>
    </location>
</feature>
<dbReference type="GO" id="GO:0005886">
    <property type="term" value="C:plasma membrane"/>
    <property type="evidence" value="ECO:0007669"/>
    <property type="project" value="TreeGrafter"/>
</dbReference>
<comment type="similarity">
    <text evidence="1 6">Belongs to the copper transporter (Ctr) (TC 1.A.56) family. SLC31A subfamily.</text>
</comment>
<keyword evidence="6" id="KW-0813">Transport</keyword>
<dbReference type="PANTHER" id="PTHR12483">
    <property type="entry name" value="SOLUTE CARRIER FAMILY 31 COPPER TRANSPORTERS"/>
    <property type="match status" value="1"/>
</dbReference>
<dbReference type="EMBL" id="MTKT01004939">
    <property type="protein sequence ID" value="OWM68772.1"/>
    <property type="molecule type" value="Genomic_DNA"/>
</dbReference>
<reference evidence="8 10" key="3">
    <citation type="submission" date="2017-11" db="EMBL/GenBank/DDBJ databases">
        <title>De-novo sequencing of pomegranate (Punica granatum L.) genome.</title>
        <authorList>
            <person name="Akparov Z."/>
            <person name="Amiraslanov A."/>
            <person name="Hajiyeva S."/>
            <person name="Abbasov M."/>
            <person name="Kaur K."/>
            <person name="Hamwieh A."/>
            <person name="Solovyev V."/>
            <person name="Salamov A."/>
            <person name="Braich B."/>
            <person name="Kosarev P."/>
            <person name="Mahmoud A."/>
            <person name="Hajiyev E."/>
            <person name="Babayeva S."/>
            <person name="Izzatullayeva V."/>
            <person name="Mammadov A."/>
            <person name="Mammadov A."/>
            <person name="Sharifova S."/>
            <person name="Ojaghi J."/>
            <person name="Eynullazada K."/>
            <person name="Bayramov B."/>
            <person name="Abdulazimova A."/>
            <person name="Shahmuradov I."/>
        </authorList>
    </citation>
    <scope>NUCLEOTIDE SEQUENCE [LARGE SCALE GENOMIC DNA]</scope>
    <source>
        <strain evidence="8">AG2017</strain>
        <strain evidence="10">cv. AG2017</strain>
        <tissue evidence="8">Leaf</tissue>
    </source>
</reference>
<dbReference type="GeneID" id="116211137"/>
<keyword evidence="6" id="KW-0406">Ion transport</keyword>
<evidence type="ECO:0000256" key="1">
    <source>
        <dbReference type="ARBA" id="ARBA00006921"/>
    </source>
</evidence>
<proteinExistence type="inferred from homology"/>
<dbReference type="EMBL" id="PGOL01000674">
    <property type="protein sequence ID" value="PKI66492.1"/>
    <property type="molecule type" value="Genomic_DNA"/>
</dbReference>
<evidence type="ECO:0000313" key="9">
    <source>
        <dbReference type="Proteomes" id="UP000197138"/>
    </source>
</evidence>
<dbReference type="InterPro" id="IPR007274">
    <property type="entry name" value="Cop_transporter"/>
</dbReference>
<dbReference type="AlphaFoldDB" id="A0A218W9M4"/>
<reference evidence="7" key="2">
    <citation type="submission" date="2017-06" db="EMBL/GenBank/DDBJ databases">
        <title>The pomegranate genome and the genomics of punicalagin biosynthesis.</title>
        <authorList>
            <person name="Xu C."/>
        </authorList>
    </citation>
    <scope>NUCLEOTIDE SEQUENCE [LARGE SCALE GENOMIC DNA]</scope>
    <source>
        <tissue evidence="7">Fresh leaf</tissue>
    </source>
</reference>
<keyword evidence="6" id="KW-0186">Copper</keyword>
<protein>
    <recommendedName>
        <fullName evidence="6">Copper transport protein</fullName>
    </recommendedName>
</protein>
<keyword evidence="10" id="KW-1185">Reference proteome</keyword>